<accession>A0ABT8YBL2</accession>
<protein>
    <submittedName>
        <fullName evidence="1">Uncharacterized protein</fullName>
    </submittedName>
</protein>
<sequence>MTACLVTVSVAQPASAYLFWRSPQLKGEPVNGDEPGLLVALPGATPKEVKANLLWGLRAGLNVAALQCQFQPSLLTVSNYNALLRNHVTELASNYAILLGYFKRTSPKAWQTGIDQFSTRTYNGFSTFHGQLEFCETASSIGREALALKRGELMSLATARMREFRNSLSPAGDMVFAYGTNSIVMPMPSLGCVNKKGKAIAC</sequence>
<proteinExistence type="predicted"/>
<keyword evidence="2" id="KW-1185">Reference proteome</keyword>
<evidence type="ECO:0000313" key="2">
    <source>
        <dbReference type="Proteomes" id="UP001169764"/>
    </source>
</evidence>
<comment type="caution">
    <text evidence="1">The sequence shown here is derived from an EMBL/GenBank/DDBJ whole genome shotgun (WGS) entry which is preliminary data.</text>
</comment>
<evidence type="ECO:0000313" key="1">
    <source>
        <dbReference type="EMBL" id="MDO6415727.1"/>
    </source>
</evidence>
<organism evidence="1 2">
    <name type="scientific">Sphingomonas natans</name>
    <dbReference type="NCBI Taxonomy" id="3063330"/>
    <lineage>
        <taxon>Bacteria</taxon>
        <taxon>Pseudomonadati</taxon>
        <taxon>Pseudomonadota</taxon>
        <taxon>Alphaproteobacteria</taxon>
        <taxon>Sphingomonadales</taxon>
        <taxon>Sphingomonadaceae</taxon>
        <taxon>Sphingomonas</taxon>
    </lineage>
</organism>
<dbReference type="EMBL" id="JAUOTP010000007">
    <property type="protein sequence ID" value="MDO6415727.1"/>
    <property type="molecule type" value="Genomic_DNA"/>
</dbReference>
<gene>
    <name evidence="1" type="ORF">Q4F19_15155</name>
</gene>
<name>A0ABT8YBL2_9SPHN</name>
<dbReference type="Proteomes" id="UP001169764">
    <property type="component" value="Unassembled WGS sequence"/>
</dbReference>
<dbReference type="RefSeq" id="WP_303544095.1">
    <property type="nucleotide sequence ID" value="NZ_JAUOTP010000007.1"/>
</dbReference>
<reference evidence="1" key="1">
    <citation type="submission" date="2023-07" db="EMBL/GenBank/DDBJ databases">
        <authorList>
            <person name="Kim M."/>
        </authorList>
    </citation>
    <scope>NUCLEOTIDE SEQUENCE</scope>
    <source>
        <strain evidence="1">BIUV-7</strain>
    </source>
</reference>